<dbReference type="Pfam" id="PF02010">
    <property type="entry name" value="REJ"/>
    <property type="match status" value="1"/>
</dbReference>
<dbReference type="Proteomes" id="UP000095280">
    <property type="component" value="Unplaced"/>
</dbReference>
<feature type="domain" description="PKD/REJ-like" evidence="2">
    <location>
        <begin position="521"/>
        <end position="627"/>
    </location>
</feature>
<accession>A0A1I8IE96</accession>
<reference evidence="4" key="1">
    <citation type="submission" date="2016-11" db="UniProtKB">
        <authorList>
            <consortium name="WormBaseParasite"/>
        </authorList>
    </citation>
    <scope>IDENTIFICATION</scope>
</reference>
<proteinExistence type="predicted"/>
<evidence type="ECO:0000313" key="3">
    <source>
        <dbReference type="Proteomes" id="UP000095280"/>
    </source>
</evidence>
<feature type="region of interest" description="Disordered" evidence="1">
    <location>
        <begin position="494"/>
        <end position="521"/>
    </location>
</feature>
<evidence type="ECO:0000313" key="4">
    <source>
        <dbReference type="WBParaSite" id="maker-uti_cns_0011638-snap-gene-0.5-mRNA-1"/>
    </source>
</evidence>
<feature type="compositionally biased region" description="Gly residues" evidence="1">
    <location>
        <begin position="500"/>
        <end position="517"/>
    </location>
</feature>
<protein>
    <submittedName>
        <fullName evidence="4">REJ domain-containing protein</fullName>
    </submittedName>
</protein>
<evidence type="ECO:0000259" key="2">
    <source>
        <dbReference type="Pfam" id="PF02010"/>
    </source>
</evidence>
<evidence type="ECO:0000256" key="1">
    <source>
        <dbReference type="SAM" id="MobiDB-lite"/>
    </source>
</evidence>
<name>A0A1I8IE96_9PLAT</name>
<dbReference type="AlphaFoldDB" id="A0A1I8IE96"/>
<dbReference type="InterPro" id="IPR002859">
    <property type="entry name" value="PKD/REJ-like"/>
</dbReference>
<sequence length="862" mass="94623">LKATASNQVSNATCRVDCYQLEAVRLHRFHPFRPLNFSTVQVGQPLEIQADPAVPCAVYNWSIVLDGVVQYFASTDEYHNRIVYNFSRAGTYTVTVSAVIGPFSVSDAGPVFALPAQQFCREPEQFVLYPKSQTLNDGQKIPVGFHDQLSSSLVFHPIINTEIETCGFHGNQSVSYTLLLRHLGTNFTRLIGPSVWPTMHLLPSNQPLGEYYAVAKATIVVVGNQQLQRQKIYAEQSFRALLQPSETWLIRLLPEAGVAAYRWVSRHAIDGVEATAQPLVFAIAVNPDRGTVSSLSWSCTPFVAALKDSSWPGCFGNSSLQSGLTVSRDSASGTATLRVLPRQLRRLTELSGLAGYHRYVFNFTAVDWRGQSGSVESLIEVVDGSNEYQLRLGIVCSTCSADYPLLIDPERPAVFRAIIHSNDNNNFKYESSARLHYEWTLFRLVNDSRWTGASTSLFNTTCTARKPFLGSPLSNKSLETATIENATLKRRKRFIPPISEGGGGEGGGGSGGGGGGTLSSTSSQAMESIVTTAGPFGGSCSIYNSNGTELLTDFSVSCGERQSFTTISPSGRPLQATHPFAYKFEYSANNERFVLAYAGPLPFFSLRLPAGFVLVKVTVCSAFGFCNSACEFQLLLKLRQLPSLGFCFSLAKFASKIVFPWTPIWLVCFFLYRRQFSGDRLLLEAKSLNTAWLYHVGSLIWPRIAKQLLGTWPDVLANLTAHWISALASVGAYAIEANQIASPYAIDARLFNNSSATNPCSGFAKTSSNFEPMIGIEFVKNDQPQSNRKLSRYSSSVSKFHRADIGLSVSYAGFSTGRLQIQLQFPAATGWVVPFDMNAVVNYRYVSAEHVVFIVFLITSGF</sequence>
<organism evidence="3 4">
    <name type="scientific">Macrostomum lignano</name>
    <dbReference type="NCBI Taxonomy" id="282301"/>
    <lineage>
        <taxon>Eukaryota</taxon>
        <taxon>Metazoa</taxon>
        <taxon>Spiralia</taxon>
        <taxon>Lophotrochozoa</taxon>
        <taxon>Platyhelminthes</taxon>
        <taxon>Rhabditophora</taxon>
        <taxon>Macrostomorpha</taxon>
        <taxon>Macrostomida</taxon>
        <taxon>Macrostomidae</taxon>
        <taxon>Macrostomum</taxon>
    </lineage>
</organism>
<dbReference type="WBParaSite" id="maker-uti_cns_0011638-snap-gene-0.5-mRNA-1">
    <property type="protein sequence ID" value="maker-uti_cns_0011638-snap-gene-0.5-mRNA-1"/>
    <property type="gene ID" value="maker-uti_cns_0011638-snap-gene-0.5"/>
</dbReference>
<keyword evidence="3" id="KW-1185">Reference proteome</keyword>